<dbReference type="InterPro" id="IPR019734">
    <property type="entry name" value="TPR_rpt"/>
</dbReference>
<evidence type="ECO:0000256" key="4">
    <source>
        <dbReference type="PROSITE-ProRule" id="PRU00339"/>
    </source>
</evidence>
<dbReference type="PROSITE" id="PS50293">
    <property type="entry name" value="TPR_REGION"/>
    <property type="match status" value="1"/>
</dbReference>
<reference evidence="9" key="1">
    <citation type="submission" date="2016-04" db="UniProtKB">
        <authorList>
            <consortium name="WormBaseParasite"/>
        </authorList>
    </citation>
    <scope>IDENTIFICATION</scope>
</reference>
<accession>A0A158R4F9</accession>
<evidence type="ECO:0000256" key="2">
    <source>
        <dbReference type="ARBA" id="ARBA00022737"/>
    </source>
</evidence>
<evidence type="ECO:0000313" key="9">
    <source>
        <dbReference type="WBParaSite" id="SMUV_0000331901-mRNA-1"/>
    </source>
</evidence>
<organism evidence="8 9">
    <name type="scientific">Syphacia muris</name>
    <dbReference type="NCBI Taxonomy" id="451379"/>
    <lineage>
        <taxon>Eukaryota</taxon>
        <taxon>Metazoa</taxon>
        <taxon>Ecdysozoa</taxon>
        <taxon>Nematoda</taxon>
        <taxon>Chromadorea</taxon>
        <taxon>Rhabditida</taxon>
        <taxon>Spirurina</taxon>
        <taxon>Oxyuridomorpha</taxon>
        <taxon>Oxyuroidea</taxon>
        <taxon>Oxyuridae</taxon>
        <taxon>Syphacia</taxon>
    </lineage>
</organism>
<keyword evidence="8" id="KW-1185">Reference proteome</keyword>
<dbReference type="InterPro" id="IPR056836">
    <property type="entry name" value="ARM_TT21_4th"/>
</dbReference>
<evidence type="ECO:0000259" key="7">
    <source>
        <dbReference type="Pfam" id="PF25068"/>
    </source>
</evidence>
<name>A0A158R4F9_9BILA</name>
<dbReference type="PANTHER" id="PTHR14699:SF0">
    <property type="entry name" value="TETRATRICOPEPTIDE REPEAT PROTEIN 21 HOMOLOG"/>
    <property type="match status" value="1"/>
</dbReference>
<feature type="repeat" description="TPR" evidence="4">
    <location>
        <begin position="391"/>
        <end position="424"/>
    </location>
</feature>
<dbReference type="InterPro" id="IPR011990">
    <property type="entry name" value="TPR-like_helical_dom_sf"/>
</dbReference>
<comment type="similarity">
    <text evidence="1">Belongs to the TTC21 family.</text>
</comment>
<dbReference type="Pfam" id="PF25064">
    <property type="entry name" value="ARM_TT21_5th"/>
    <property type="match status" value="1"/>
</dbReference>
<dbReference type="Pfam" id="PF25063">
    <property type="entry name" value="ARM_TT21_C"/>
    <property type="match status" value="1"/>
</dbReference>
<evidence type="ECO:0000313" key="8">
    <source>
        <dbReference type="Proteomes" id="UP000046393"/>
    </source>
</evidence>
<dbReference type="Proteomes" id="UP000046393">
    <property type="component" value="Unplaced"/>
</dbReference>
<dbReference type="Gene3D" id="1.25.40.10">
    <property type="entry name" value="Tetratricopeptide repeat domain"/>
    <property type="match status" value="3"/>
</dbReference>
<evidence type="ECO:0000256" key="3">
    <source>
        <dbReference type="ARBA" id="ARBA00022803"/>
    </source>
</evidence>
<keyword evidence="2" id="KW-0677">Repeat</keyword>
<dbReference type="GO" id="GO:0035721">
    <property type="term" value="P:intraciliary retrograde transport"/>
    <property type="evidence" value="ECO:0007669"/>
    <property type="project" value="TreeGrafter"/>
</dbReference>
<dbReference type="Pfam" id="PF25058">
    <property type="entry name" value="ARM_TT21"/>
    <property type="match status" value="1"/>
</dbReference>
<feature type="domain" description="Tetratricopeptide repeat protein 21A/21B fifth ARM repeats" evidence="6">
    <location>
        <begin position="460"/>
        <end position="575"/>
    </location>
</feature>
<protein>
    <submittedName>
        <fullName evidence="9">TPR_REGION domain-containing protein</fullName>
    </submittedName>
</protein>
<dbReference type="GO" id="GO:0005929">
    <property type="term" value="C:cilium"/>
    <property type="evidence" value="ECO:0007669"/>
    <property type="project" value="GOC"/>
</dbReference>
<evidence type="ECO:0000259" key="5">
    <source>
        <dbReference type="Pfam" id="PF25063"/>
    </source>
</evidence>
<dbReference type="SUPFAM" id="SSF48452">
    <property type="entry name" value="TPR-like"/>
    <property type="match status" value="4"/>
</dbReference>
<dbReference type="InterPro" id="IPR056835">
    <property type="entry name" value="ARM_TT21_5th"/>
</dbReference>
<sequence>MEAESAELLLSSCLEKDASISEAHLLLAQIRIRKNDYPDAEKCLERGLSFNFNLQYHPVYQLIKAKIQKHEQNYEASVETLQNAISTDNKFDKQKQKQINITESDQITIYLELIDSLHKIGRLFWFIANFYFNVHSVIIVKEEANKYLTEATQRWKNKSEHQQLMLLDAELRLEHKDFDGALNVLSKITPNQPSYSTARIQMAKIYLEQKKNKKKFVECYRQLLEHDKTPAAYVVLGDAYMSIQEPVKAIEVYETALEMNPKDEVLAEKIGEAYINYHLYSKAVKYYETALENGRRDNMRIRLAKLLIDLKEYQKCEKILRQVLDDDTEVNDDNKIMTAVTFRTFLATVYTELNKFSEGIQELQKASNLQNGLLNKANTTVDTTEQKNIAAEIFSQLADLYLRRREMNKAIEMYQQSITYSDRNLRAMLSLATLYSALGKIDECRKQCERILDNDPSNTDAILMLADLSYEKNEGDLASERFAQILEQNPNQYQVLSRYIELRWRSGDIKNAEKFLKAAAEANQRATTHAGFNFCKGLYQSYLSDLNGALQSFNRARRDLVWGEKATYRMIEICLNPDSEFINGDSIENNDGPEITNINTQEVRREMAERFLKDLLVRPKIDPNYNLVEQFIMLQHSDRNVVQQALKNFLEICGPETEEVQNVAALYGSAKAYLLLKQTHKAKAQLKRVLTRNWTIAEADGWLLLADIYIAQSKTDQATNVLRTLLRYNESSVKGFECMGQVHEIEQRWADAAANYDQAWRLTGRKHPAIGFKLAHCYLKAKKLFDCIDVCHEVLAIYPKYPSLKKDIMDKARSHIRI</sequence>
<keyword evidence="3 4" id="KW-0802">TPR repeat</keyword>
<evidence type="ECO:0000256" key="1">
    <source>
        <dbReference type="ARBA" id="ARBA00010935"/>
    </source>
</evidence>
<dbReference type="GO" id="GO:0061512">
    <property type="term" value="P:protein localization to cilium"/>
    <property type="evidence" value="ECO:0007669"/>
    <property type="project" value="TreeGrafter"/>
</dbReference>
<feature type="domain" description="Tetratricopeptide repeat protein 21A/21B C-terminal ARM" evidence="5">
    <location>
        <begin position="608"/>
        <end position="813"/>
    </location>
</feature>
<evidence type="ECO:0000259" key="6">
    <source>
        <dbReference type="Pfam" id="PF25064"/>
    </source>
</evidence>
<dbReference type="STRING" id="451379.A0A158R4F9"/>
<dbReference type="PROSITE" id="PS50005">
    <property type="entry name" value="TPR"/>
    <property type="match status" value="2"/>
</dbReference>
<dbReference type="SMART" id="SM00028">
    <property type="entry name" value="TPR"/>
    <property type="match status" value="12"/>
</dbReference>
<dbReference type="Pfam" id="PF25068">
    <property type="entry name" value="ARM_TT21_4th"/>
    <property type="match status" value="1"/>
</dbReference>
<dbReference type="Pfam" id="PF13181">
    <property type="entry name" value="TPR_8"/>
    <property type="match status" value="2"/>
</dbReference>
<feature type="repeat" description="TPR" evidence="4">
    <location>
        <begin position="230"/>
        <end position="263"/>
    </location>
</feature>
<dbReference type="InterPro" id="IPR056834">
    <property type="entry name" value="ARM_TT21_C"/>
</dbReference>
<dbReference type="GO" id="GO:0030991">
    <property type="term" value="C:intraciliary transport particle A"/>
    <property type="evidence" value="ECO:0007669"/>
    <property type="project" value="TreeGrafter"/>
</dbReference>
<dbReference type="InterPro" id="IPR040364">
    <property type="entry name" value="TTC21A/TTC21B"/>
</dbReference>
<dbReference type="PANTHER" id="PTHR14699">
    <property type="entry name" value="STI2 PROTEIN-RELATED"/>
    <property type="match status" value="1"/>
</dbReference>
<dbReference type="WBParaSite" id="SMUV_0000331901-mRNA-1">
    <property type="protein sequence ID" value="SMUV_0000331901-mRNA-1"/>
    <property type="gene ID" value="SMUV_0000331901"/>
</dbReference>
<proteinExistence type="inferred from homology"/>
<feature type="domain" description="Tetratricopeptide repeat protein 21A/21B fourth ARM" evidence="7">
    <location>
        <begin position="266"/>
        <end position="417"/>
    </location>
</feature>
<dbReference type="AlphaFoldDB" id="A0A158R4F9"/>